<evidence type="ECO:0000313" key="2">
    <source>
        <dbReference type="Proteomes" id="UP001185092"/>
    </source>
</evidence>
<comment type="caution">
    <text evidence="1">The sequence shown here is derived from an EMBL/GenBank/DDBJ whole genome shotgun (WGS) entry which is preliminary data.</text>
</comment>
<dbReference type="RefSeq" id="WP_309939765.1">
    <property type="nucleotide sequence ID" value="NZ_AP025305.1"/>
</dbReference>
<gene>
    <name evidence="1" type="ORF">HNQ88_003001</name>
</gene>
<protein>
    <submittedName>
        <fullName evidence="1">Uncharacterized protein</fullName>
    </submittedName>
</protein>
<dbReference type="Proteomes" id="UP001185092">
    <property type="component" value="Unassembled WGS sequence"/>
</dbReference>
<name>A0AAE4BTM0_9BACT</name>
<sequence length="83" mass="9985">MQSYKIIYRKDNKVHSTMVTAKTPHEATYTFYTSLRYRGLIFLFNSEFHKDIDKRVKQYVERNLNVQLELNLDPSLKIENQTI</sequence>
<keyword evidence="2" id="KW-1185">Reference proteome</keyword>
<evidence type="ECO:0000313" key="1">
    <source>
        <dbReference type="EMBL" id="MDR6239953.1"/>
    </source>
</evidence>
<dbReference type="EMBL" id="JAVDQD010000003">
    <property type="protein sequence ID" value="MDR6239953.1"/>
    <property type="molecule type" value="Genomic_DNA"/>
</dbReference>
<accession>A0AAE4BTM0</accession>
<organism evidence="1 2">
    <name type="scientific">Aureibacter tunicatorum</name>
    <dbReference type="NCBI Taxonomy" id="866807"/>
    <lineage>
        <taxon>Bacteria</taxon>
        <taxon>Pseudomonadati</taxon>
        <taxon>Bacteroidota</taxon>
        <taxon>Cytophagia</taxon>
        <taxon>Cytophagales</taxon>
        <taxon>Persicobacteraceae</taxon>
        <taxon>Aureibacter</taxon>
    </lineage>
</organism>
<proteinExistence type="predicted"/>
<dbReference type="AlphaFoldDB" id="A0AAE4BTM0"/>
<reference evidence="1" key="1">
    <citation type="submission" date="2023-07" db="EMBL/GenBank/DDBJ databases">
        <title>Genomic Encyclopedia of Type Strains, Phase IV (KMG-IV): sequencing the most valuable type-strain genomes for metagenomic binning, comparative biology and taxonomic classification.</title>
        <authorList>
            <person name="Goeker M."/>
        </authorList>
    </citation>
    <scope>NUCLEOTIDE SEQUENCE</scope>
    <source>
        <strain evidence="1">DSM 26174</strain>
    </source>
</reference>